<organism evidence="5 6">
    <name type="scientific">Allacma fusca</name>
    <dbReference type="NCBI Taxonomy" id="39272"/>
    <lineage>
        <taxon>Eukaryota</taxon>
        <taxon>Metazoa</taxon>
        <taxon>Ecdysozoa</taxon>
        <taxon>Arthropoda</taxon>
        <taxon>Hexapoda</taxon>
        <taxon>Collembola</taxon>
        <taxon>Symphypleona</taxon>
        <taxon>Sminthuridae</taxon>
        <taxon>Allacma</taxon>
    </lineage>
</organism>
<dbReference type="GO" id="GO:0005576">
    <property type="term" value="C:extracellular region"/>
    <property type="evidence" value="ECO:0007669"/>
    <property type="project" value="UniProtKB-SubCell"/>
</dbReference>
<evidence type="ECO:0000259" key="4">
    <source>
        <dbReference type="Pfam" id="PF06607"/>
    </source>
</evidence>
<gene>
    <name evidence="5" type="ORF">AFUS01_LOCUS4949</name>
</gene>
<dbReference type="Proteomes" id="UP000708208">
    <property type="component" value="Unassembled WGS sequence"/>
</dbReference>
<evidence type="ECO:0000256" key="2">
    <source>
        <dbReference type="ARBA" id="ARBA00022525"/>
    </source>
</evidence>
<evidence type="ECO:0000256" key="3">
    <source>
        <dbReference type="ARBA" id="ARBA00023157"/>
    </source>
</evidence>
<protein>
    <recommendedName>
        <fullName evidence="4">Prokineticin domain-containing protein</fullName>
    </recommendedName>
</protein>
<accession>A0A8J2NR63</accession>
<proteinExistence type="predicted"/>
<dbReference type="AlphaFoldDB" id="A0A8J2NR63"/>
<comment type="subcellular location">
    <subcellularLocation>
        <location evidence="1">Secreted</location>
    </subcellularLocation>
</comment>
<dbReference type="OrthoDB" id="6408184at2759"/>
<dbReference type="Pfam" id="PF06607">
    <property type="entry name" value="Prokineticin"/>
    <property type="match status" value="1"/>
</dbReference>
<keyword evidence="2" id="KW-0964">Secreted</keyword>
<feature type="domain" description="Prokineticin" evidence="4">
    <location>
        <begin position="44"/>
        <end position="114"/>
    </location>
</feature>
<name>A0A8J2NR63_9HEXA</name>
<sequence>MNKFFKYLPLTIVTLVVLEGSWCLPKLGFLYQWDLKSNKCLSPKDCGHSECCRVGMDRYSIPVCSPLGKLGDDCRPGSKPENLSLSYPNHTTIHTTDTYTVLCPCGDGLYCDRNVGKCNTITP</sequence>
<evidence type="ECO:0000313" key="5">
    <source>
        <dbReference type="EMBL" id="CAG7709969.1"/>
    </source>
</evidence>
<reference evidence="5" key="1">
    <citation type="submission" date="2021-06" db="EMBL/GenBank/DDBJ databases">
        <authorList>
            <person name="Hodson N. C."/>
            <person name="Mongue J. A."/>
            <person name="Jaron S. K."/>
        </authorList>
    </citation>
    <scope>NUCLEOTIDE SEQUENCE</scope>
</reference>
<evidence type="ECO:0000256" key="1">
    <source>
        <dbReference type="ARBA" id="ARBA00004613"/>
    </source>
</evidence>
<keyword evidence="6" id="KW-1185">Reference proteome</keyword>
<evidence type="ECO:0000313" key="6">
    <source>
        <dbReference type="Proteomes" id="UP000708208"/>
    </source>
</evidence>
<comment type="caution">
    <text evidence="5">The sequence shown here is derived from an EMBL/GenBank/DDBJ whole genome shotgun (WGS) entry which is preliminary data.</text>
</comment>
<keyword evidence="3" id="KW-1015">Disulfide bond</keyword>
<dbReference type="EMBL" id="CAJVCH010031321">
    <property type="protein sequence ID" value="CAG7709969.1"/>
    <property type="molecule type" value="Genomic_DNA"/>
</dbReference>
<dbReference type="InterPro" id="IPR023569">
    <property type="entry name" value="Prokineticin_domain"/>
</dbReference>